<name>A0ABU4HQH3_9ACTN</name>
<dbReference type="PANTHER" id="PTHR33558:SF1">
    <property type="entry name" value="GLUTAREDOXIN-LIKE PROTEIN C5ORF63 HOMOLOG"/>
    <property type="match status" value="1"/>
</dbReference>
<sequence length="79" mass="9294">MTPTVVFYSRPGCHLCDDARTILERIRAELPFALDERDIEQDDALHRKYLERIPVVALDGEELFEFFVDEDELRRRLAG</sequence>
<keyword evidence="2" id="KW-1185">Reference proteome</keyword>
<reference evidence="2" key="1">
    <citation type="submission" date="2023-07" db="EMBL/GenBank/DDBJ databases">
        <title>Conexibacter stalactiti sp. nov., isolated from stalactites in a lava cave and emended description of the genus Conexibacter.</title>
        <authorList>
            <person name="Lee S.D."/>
        </authorList>
    </citation>
    <scope>NUCLEOTIDE SEQUENCE [LARGE SCALE GENOMIC DNA]</scope>
    <source>
        <strain evidence="2">KCTC 39840</strain>
    </source>
</reference>
<comment type="caution">
    <text evidence="1">The sequence shown here is derived from an EMBL/GenBank/DDBJ whole genome shotgun (WGS) entry which is preliminary data.</text>
</comment>
<dbReference type="InterPro" id="IPR052565">
    <property type="entry name" value="Glutaredoxin-like_YDR286C"/>
</dbReference>
<dbReference type="InterPro" id="IPR036249">
    <property type="entry name" value="Thioredoxin-like_sf"/>
</dbReference>
<dbReference type="PANTHER" id="PTHR33558">
    <property type="entry name" value="GLUTAREDOXIN-LIKE PROTEIN C5ORF63 HOMOLOG"/>
    <property type="match status" value="1"/>
</dbReference>
<dbReference type="Pfam" id="PF05768">
    <property type="entry name" value="Glrx-like"/>
    <property type="match status" value="1"/>
</dbReference>
<dbReference type="RefSeq" id="WP_318597816.1">
    <property type="nucleotide sequence ID" value="NZ_JAWSTH010000034.1"/>
</dbReference>
<evidence type="ECO:0000313" key="1">
    <source>
        <dbReference type="EMBL" id="MDW5595479.1"/>
    </source>
</evidence>
<gene>
    <name evidence="1" type="ORF">R7226_14105</name>
</gene>
<accession>A0ABU4HQH3</accession>
<evidence type="ECO:0000313" key="2">
    <source>
        <dbReference type="Proteomes" id="UP001284601"/>
    </source>
</evidence>
<organism evidence="1 2">
    <name type="scientific">Conexibacter stalactiti</name>
    <dbReference type="NCBI Taxonomy" id="1940611"/>
    <lineage>
        <taxon>Bacteria</taxon>
        <taxon>Bacillati</taxon>
        <taxon>Actinomycetota</taxon>
        <taxon>Thermoleophilia</taxon>
        <taxon>Solirubrobacterales</taxon>
        <taxon>Conexibacteraceae</taxon>
        <taxon>Conexibacter</taxon>
    </lineage>
</organism>
<dbReference type="Gene3D" id="3.40.30.10">
    <property type="entry name" value="Glutaredoxin"/>
    <property type="match status" value="1"/>
</dbReference>
<dbReference type="EMBL" id="JAWSTH010000034">
    <property type="protein sequence ID" value="MDW5595479.1"/>
    <property type="molecule type" value="Genomic_DNA"/>
</dbReference>
<dbReference type="Proteomes" id="UP001284601">
    <property type="component" value="Unassembled WGS sequence"/>
</dbReference>
<dbReference type="SUPFAM" id="SSF52833">
    <property type="entry name" value="Thioredoxin-like"/>
    <property type="match status" value="1"/>
</dbReference>
<dbReference type="InterPro" id="IPR008554">
    <property type="entry name" value="Glutaredoxin-like"/>
</dbReference>
<proteinExistence type="predicted"/>
<protein>
    <submittedName>
        <fullName evidence="1">Glutaredoxin family protein</fullName>
    </submittedName>
</protein>